<feature type="transmembrane region" description="Helical" evidence="1">
    <location>
        <begin position="213"/>
        <end position="234"/>
    </location>
</feature>
<keyword evidence="1" id="KW-1133">Transmembrane helix</keyword>
<feature type="transmembrane region" description="Helical" evidence="1">
    <location>
        <begin position="145"/>
        <end position="163"/>
    </location>
</feature>
<gene>
    <name evidence="3" type="ORF">PYCCODRAFT_1471754</name>
</gene>
<reference evidence="3 4" key="1">
    <citation type="journal article" date="2015" name="Biotechnol. Biofuels">
        <title>Enhanced degradation of softwood versus hardwood by the white-rot fungus Pycnoporus coccineus.</title>
        <authorList>
            <person name="Couturier M."/>
            <person name="Navarro D."/>
            <person name="Chevret D."/>
            <person name="Henrissat B."/>
            <person name="Piumi F."/>
            <person name="Ruiz-Duenas F.J."/>
            <person name="Martinez A.T."/>
            <person name="Grigoriev I.V."/>
            <person name="Riley R."/>
            <person name="Lipzen A."/>
            <person name="Berrin J.G."/>
            <person name="Master E.R."/>
            <person name="Rosso M.N."/>
        </authorList>
    </citation>
    <scope>NUCLEOTIDE SEQUENCE [LARGE SCALE GENOMIC DNA]</scope>
    <source>
        <strain evidence="3 4">BRFM310</strain>
    </source>
</reference>
<proteinExistence type="predicted"/>
<protein>
    <recommendedName>
        <fullName evidence="2">DUF6533 domain-containing protein</fullName>
    </recommendedName>
</protein>
<dbReference type="OrthoDB" id="2757593at2759"/>
<keyword evidence="4" id="KW-1185">Reference proteome</keyword>
<dbReference type="InterPro" id="IPR045340">
    <property type="entry name" value="DUF6533"/>
</dbReference>
<keyword evidence="1" id="KW-0472">Membrane</keyword>
<dbReference type="AlphaFoldDB" id="A0A1Y2IAW2"/>
<sequence>MSDEPSLQQAIIAGVEILRVIHYGMLCSSVLLWFDIILTFPAEYDRIWKRKFTGASMVYLFKRYGTALEMLFNVLQMPAWGVNQHLYVRTYHICRVCFRLYLKYRLRSLRVFAIWGKDWRPLVVVAPLSMIKPVIVAVRAFNNKTYILAVASLTLARAVSVLYDRSFAQTDYPYLRTQFTASVSYPTHVSHRTFQARSSPLLLKLIDMEFRSASIVAIVTTAAAEMVLLVVTLVRTIGVKRHSLGTGMKTPLTDILLRNGSVHFLILSLGLIVEGLSHKYMDARVPTSALAFWLITPYLNESFNAMILSRFILALRSDHFASGSSERASSQATPSLLNFRGFSSSVLGNLGATLNVTPAPLEPPGPEDHFHYSEYENDRFCEDPFAVGFNTPSTSARRVPDEGVRAYL</sequence>
<evidence type="ECO:0000313" key="4">
    <source>
        <dbReference type="Proteomes" id="UP000193067"/>
    </source>
</evidence>
<evidence type="ECO:0000259" key="2">
    <source>
        <dbReference type="Pfam" id="PF20151"/>
    </source>
</evidence>
<feature type="domain" description="DUF6533" evidence="2">
    <location>
        <begin position="23"/>
        <end position="66"/>
    </location>
</feature>
<evidence type="ECO:0000256" key="1">
    <source>
        <dbReference type="SAM" id="Phobius"/>
    </source>
</evidence>
<keyword evidence="1" id="KW-0812">Transmembrane</keyword>
<organism evidence="3 4">
    <name type="scientific">Trametes coccinea (strain BRFM310)</name>
    <name type="common">Pycnoporus coccineus</name>
    <dbReference type="NCBI Taxonomy" id="1353009"/>
    <lineage>
        <taxon>Eukaryota</taxon>
        <taxon>Fungi</taxon>
        <taxon>Dikarya</taxon>
        <taxon>Basidiomycota</taxon>
        <taxon>Agaricomycotina</taxon>
        <taxon>Agaricomycetes</taxon>
        <taxon>Polyporales</taxon>
        <taxon>Polyporaceae</taxon>
        <taxon>Trametes</taxon>
    </lineage>
</organism>
<evidence type="ECO:0000313" key="3">
    <source>
        <dbReference type="EMBL" id="OSC97582.1"/>
    </source>
</evidence>
<dbReference type="Pfam" id="PF20151">
    <property type="entry name" value="DUF6533"/>
    <property type="match status" value="1"/>
</dbReference>
<accession>A0A1Y2IAW2</accession>
<feature type="transmembrane region" description="Helical" evidence="1">
    <location>
        <begin position="20"/>
        <end position="42"/>
    </location>
</feature>
<dbReference type="Proteomes" id="UP000193067">
    <property type="component" value="Unassembled WGS sequence"/>
</dbReference>
<feature type="transmembrane region" description="Helical" evidence="1">
    <location>
        <begin position="290"/>
        <end position="313"/>
    </location>
</feature>
<name>A0A1Y2IAW2_TRAC3</name>
<feature type="transmembrane region" description="Helical" evidence="1">
    <location>
        <begin position="255"/>
        <end position="278"/>
    </location>
</feature>
<dbReference type="EMBL" id="KZ084149">
    <property type="protein sequence ID" value="OSC97582.1"/>
    <property type="molecule type" value="Genomic_DNA"/>
</dbReference>